<feature type="domain" description="UBE2O-like SH3-B" evidence="1">
    <location>
        <begin position="51"/>
        <end position="95"/>
    </location>
</feature>
<dbReference type="OrthoDB" id="47801at2759"/>
<reference evidence="2 3" key="1">
    <citation type="journal article" date="2017" name="Nature">
        <title>The Apostasia genome and the evolution of orchids.</title>
        <authorList>
            <person name="Zhang G.Q."/>
            <person name="Liu K.W."/>
            <person name="Li Z."/>
            <person name="Lohaus R."/>
            <person name="Hsiao Y.Y."/>
            <person name="Niu S.C."/>
            <person name="Wang J.Y."/>
            <person name="Lin Y.C."/>
            <person name="Xu Q."/>
            <person name="Chen L.J."/>
            <person name="Yoshida K."/>
            <person name="Fujiwara S."/>
            <person name="Wang Z.W."/>
            <person name="Zhang Y.Q."/>
            <person name="Mitsuda N."/>
            <person name="Wang M."/>
            <person name="Liu G.H."/>
            <person name="Pecoraro L."/>
            <person name="Huang H.X."/>
            <person name="Xiao X.J."/>
            <person name="Lin M."/>
            <person name="Wu X.Y."/>
            <person name="Wu W.L."/>
            <person name="Chen Y.Y."/>
            <person name="Chang S.B."/>
            <person name="Sakamoto S."/>
            <person name="Ohme-Takagi M."/>
            <person name="Yagi M."/>
            <person name="Zeng S.J."/>
            <person name="Shen C.Y."/>
            <person name="Yeh C.M."/>
            <person name="Luo Y.B."/>
            <person name="Tsai W.C."/>
            <person name="Van de Peer Y."/>
            <person name="Liu Z.J."/>
        </authorList>
    </citation>
    <scope>NUCLEOTIDE SEQUENCE [LARGE SCALE GENOMIC DNA]</scope>
    <source>
        <strain evidence="3">cv. Shenzhen</strain>
        <tissue evidence="2">Stem</tissue>
    </source>
</reference>
<dbReference type="AlphaFoldDB" id="A0A2H9ZSI5"/>
<dbReference type="Proteomes" id="UP000236161">
    <property type="component" value="Unassembled WGS sequence"/>
</dbReference>
<dbReference type="Pfam" id="PF23043">
    <property type="entry name" value="SH3-B_UBE2O"/>
    <property type="match status" value="1"/>
</dbReference>
<protein>
    <submittedName>
        <fullName evidence="2">Putative ubiquitin-conjugating enzyme E2 24</fullName>
    </submittedName>
</protein>
<evidence type="ECO:0000313" key="3">
    <source>
        <dbReference type="Proteomes" id="UP000236161"/>
    </source>
</evidence>
<dbReference type="STRING" id="1088818.A0A2H9ZSI5"/>
<organism evidence="2 3">
    <name type="scientific">Apostasia shenzhenica</name>
    <dbReference type="NCBI Taxonomy" id="1088818"/>
    <lineage>
        <taxon>Eukaryota</taxon>
        <taxon>Viridiplantae</taxon>
        <taxon>Streptophyta</taxon>
        <taxon>Embryophyta</taxon>
        <taxon>Tracheophyta</taxon>
        <taxon>Spermatophyta</taxon>
        <taxon>Magnoliopsida</taxon>
        <taxon>Liliopsida</taxon>
        <taxon>Asparagales</taxon>
        <taxon>Orchidaceae</taxon>
        <taxon>Apostasioideae</taxon>
        <taxon>Apostasia</taxon>
    </lineage>
</organism>
<evidence type="ECO:0000259" key="1">
    <source>
        <dbReference type="Pfam" id="PF23043"/>
    </source>
</evidence>
<dbReference type="EMBL" id="KZ454389">
    <property type="protein sequence ID" value="PKA46255.1"/>
    <property type="molecule type" value="Genomic_DNA"/>
</dbReference>
<accession>A0A2H9ZSI5</accession>
<keyword evidence="3" id="KW-1185">Reference proteome</keyword>
<dbReference type="InterPro" id="IPR057733">
    <property type="entry name" value="UBE2O-like_SH3-B"/>
</dbReference>
<evidence type="ECO:0000313" key="2">
    <source>
        <dbReference type="EMBL" id="PKA46255.1"/>
    </source>
</evidence>
<sequence length="97" mass="11156">MQQLRAVDQYYQEIYAIVKTRIKVDFQWQNGEISSGLDPEALLPVISNIGDHDFFPGQFVMEVSCQDLLRKSGRNLGLVKIVDSQEQIVKVKWITKT</sequence>
<gene>
    <name evidence="2" type="primary">UBC24</name>
    <name evidence="2" type="ORF">AXF42_Ash020006</name>
</gene>
<name>A0A2H9ZSI5_9ASPA</name>
<proteinExistence type="predicted"/>